<accession>A0A0C3JUS3</accession>
<name>A0A0C3JUS3_PISTI</name>
<dbReference type="EMBL" id="KN831990">
    <property type="protein sequence ID" value="KIO01212.1"/>
    <property type="molecule type" value="Genomic_DNA"/>
</dbReference>
<gene>
    <name evidence="1" type="ORF">M404DRAFT_737015</name>
</gene>
<reference evidence="1 2" key="1">
    <citation type="submission" date="2014-04" db="EMBL/GenBank/DDBJ databases">
        <authorList>
            <consortium name="DOE Joint Genome Institute"/>
            <person name="Kuo A."/>
            <person name="Kohler A."/>
            <person name="Costa M.D."/>
            <person name="Nagy L.G."/>
            <person name="Floudas D."/>
            <person name="Copeland A."/>
            <person name="Barry K.W."/>
            <person name="Cichocki N."/>
            <person name="Veneault-Fourrey C."/>
            <person name="LaButti K."/>
            <person name="Lindquist E.A."/>
            <person name="Lipzen A."/>
            <person name="Lundell T."/>
            <person name="Morin E."/>
            <person name="Murat C."/>
            <person name="Sun H."/>
            <person name="Tunlid A."/>
            <person name="Henrissat B."/>
            <person name="Grigoriev I.V."/>
            <person name="Hibbett D.S."/>
            <person name="Martin F."/>
            <person name="Nordberg H.P."/>
            <person name="Cantor M.N."/>
            <person name="Hua S.X."/>
        </authorList>
    </citation>
    <scope>NUCLEOTIDE SEQUENCE [LARGE SCALE GENOMIC DNA]</scope>
    <source>
        <strain evidence="1 2">Marx 270</strain>
    </source>
</reference>
<protein>
    <submittedName>
        <fullName evidence="1">Uncharacterized protein</fullName>
    </submittedName>
</protein>
<organism evidence="1 2">
    <name type="scientific">Pisolithus tinctorius Marx 270</name>
    <dbReference type="NCBI Taxonomy" id="870435"/>
    <lineage>
        <taxon>Eukaryota</taxon>
        <taxon>Fungi</taxon>
        <taxon>Dikarya</taxon>
        <taxon>Basidiomycota</taxon>
        <taxon>Agaricomycotina</taxon>
        <taxon>Agaricomycetes</taxon>
        <taxon>Agaricomycetidae</taxon>
        <taxon>Boletales</taxon>
        <taxon>Sclerodermatineae</taxon>
        <taxon>Pisolithaceae</taxon>
        <taxon>Pisolithus</taxon>
    </lineage>
</organism>
<dbReference type="AlphaFoldDB" id="A0A0C3JUS3"/>
<reference evidence="2" key="2">
    <citation type="submission" date="2015-01" db="EMBL/GenBank/DDBJ databases">
        <title>Evolutionary Origins and Diversification of the Mycorrhizal Mutualists.</title>
        <authorList>
            <consortium name="DOE Joint Genome Institute"/>
            <consortium name="Mycorrhizal Genomics Consortium"/>
            <person name="Kohler A."/>
            <person name="Kuo A."/>
            <person name="Nagy L.G."/>
            <person name="Floudas D."/>
            <person name="Copeland A."/>
            <person name="Barry K.W."/>
            <person name="Cichocki N."/>
            <person name="Veneault-Fourrey C."/>
            <person name="LaButti K."/>
            <person name="Lindquist E.A."/>
            <person name="Lipzen A."/>
            <person name="Lundell T."/>
            <person name="Morin E."/>
            <person name="Murat C."/>
            <person name="Riley R."/>
            <person name="Ohm R."/>
            <person name="Sun H."/>
            <person name="Tunlid A."/>
            <person name="Henrissat B."/>
            <person name="Grigoriev I.V."/>
            <person name="Hibbett D.S."/>
            <person name="Martin F."/>
        </authorList>
    </citation>
    <scope>NUCLEOTIDE SEQUENCE [LARGE SCALE GENOMIC DNA]</scope>
    <source>
        <strain evidence="2">Marx 270</strain>
    </source>
</reference>
<sequence>MVRVREKNGVFDSSGVSSMDALIVAAGVSTLQPPMGYRRISDKSGGHSACGQCCSNRRQSLSSQPALVYKQLAEKNRTRVKYNFSSNKHLVAVGGIERNGPCGRVHRLVTRPLSHTPARIQGTVQPTKAESLTHIISHLHTSYRKVNSVHHISASVNRFFTIVSVKIP</sequence>
<dbReference type="HOGENOM" id="CLU_1587183_0_0_1"/>
<keyword evidence="2" id="KW-1185">Reference proteome</keyword>
<dbReference type="InParanoid" id="A0A0C3JUS3"/>
<evidence type="ECO:0000313" key="1">
    <source>
        <dbReference type="EMBL" id="KIO01212.1"/>
    </source>
</evidence>
<evidence type="ECO:0000313" key="2">
    <source>
        <dbReference type="Proteomes" id="UP000054217"/>
    </source>
</evidence>
<dbReference type="Proteomes" id="UP000054217">
    <property type="component" value="Unassembled WGS sequence"/>
</dbReference>
<proteinExistence type="predicted"/>